<feature type="active site" description="Proton donor" evidence="5">
    <location>
        <position position="135"/>
    </location>
</feature>
<dbReference type="Pfam" id="PF01451">
    <property type="entry name" value="LMWPc"/>
    <property type="match status" value="1"/>
</dbReference>
<dbReference type="PRINTS" id="PR00719">
    <property type="entry name" value="LMWPTPASE"/>
</dbReference>
<dbReference type="InterPro" id="IPR050438">
    <property type="entry name" value="LMW_PTPase"/>
</dbReference>
<gene>
    <name evidence="7" type="primary">wzb</name>
    <name evidence="7" type="ORF">GCM10010995_02450</name>
</gene>
<reference evidence="7" key="2">
    <citation type="submission" date="2020-09" db="EMBL/GenBank/DDBJ databases">
        <authorList>
            <person name="Sun Q."/>
            <person name="Zhou Y."/>
        </authorList>
    </citation>
    <scope>NUCLEOTIDE SEQUENCE</scope>
    <source>
        <strain evidence="7">CGMCC 1.15758</strain>
    </source>
</reference>
<evidence type="ECO:0000256" key="2">
    <source>
        <dbReference type="ARBA" id="ARBA00013064"/>
    </source>
</evidence>
<comment type="caution">
    <text evidence="7">The sequence shown here is derived from an EMBL/GenBank/DDBJ whole genome shotgun (WGS) entry which is preliminary data.</text>
</comment>
<evidence type="ECO:0000313" key="7">
    <source>
        <dbReference type="EMBL" id="GGF88744.1"/>
    </source>
</evidence>
<evidence type="ECO:0000256" key="3">
    <source>
        <dbReference type="ARBA" id="ARBA00022801"/>
    </source>
</evidence>
<keyword evidence="3" id="KW-0378">Hydrolase</keyword>
<dbReference type="SMART" id="SM00226">
    <property type="entry name" value="LMWPc"/>
    <property type="match status" value="1"/>
</dbReference>
<keyword evidence="4" id="KW-0904">Protein phosphatase</keyword>
<keyword evidence="8" id="KW-1185">Reference proteome</keyword>
<evidence type="ECO:0000256" key="4">
    <source>
        <dbReference type="ARBA" id="ARBA00022912"/>
    </source>
</evidence>
<dbReference type="PANTHER" id="PTHR11717">
    <property type="entry name" value="LOW MOLECULAR WEIGHT PROTEIN TYROSINE PHOSPHATASE"/>
    <property type="match status" value="1"/>
</dbReference>
<feature type="active site" description="Nucleophile" evidence="5">
    <location>
        <position position="16"/>
    </location>
</feature>
<sequence>MVVIKHMKKIKVMFVCMGNICRSPTAHGILRKLVAEAYLETCFEIESSGTHSAQWHKGDASDPRTIATALKYDCDIRDLRSRQLVAEDFEHYDYLIAMDDKNLKDMQMIAPNSDMQKVTKLLQYAPILAINNVPDPYYNDGFDQVYLMIDTACRHLLETLKTELKQK</sequence>
<dbReference type="SUPFAM" id="SSF52788">
    <property type="entry name" value="Phosphotyrosine protein phosphatases I"/>
    <property type="match status" value="1"/>
</dbReference>
<dbReference type="InterPro" id="IPR023485">
    <property type="entry name" value="Ptyr_pPase"/>
</dbReference>
<organism evidence="7 8">
    <name type="scientific">Cysteiniphilum litorale</name>
    <dbReference type="NCBI Taxonomy" id="2056700"/>
    <lineage>
        <taxon>Bacteria</taxon>
        <taxon>Pseudomonadati</taxon>
        <taxon>Pseudomonadota</taxon>
        <taxon>Gammaproteobacteria</taxon>
        <taxon>Thiotrichales</taxon>
        <taxon>Fastidiosibacteraceae</taxon>
        <taxon>Cysteiniphilum</taxon>
    </lineage>
</organism>
<dbReference type="Gene3D" id="3.40.50.2300">
    <property type="match status" value="1"/>
</dbReference>
<proteinExistence type="inferred from homology"/>
<feature type="domain" description="Phosphotyrosine protein phosphatase I" evidence="6">
    <location>
        <begin position="10"/>
        <end position="159"/>
    </location>
</feature>
<feature type="active site" evidence="5">
    <location>
        <position position="22"/>
    </location>
</feature>
<dbReference type="Proteomes" id="UP000636949">
    <property type="component" value="Unassembled WGS sequence"/>
</dbReference>
<dbReference type="EMBL" id="BMJS01000001">
    <property type="protein sequence ID" value="GGF88744.1"/>
    <property type="molecule type" value="Genomic_DNA"/>
</dbReference>
<evidence type="ECO:0000256" key="1">
    <source>
        <dbReference type="ARBA" id="ARBA00011063"/>
    </source>
</evidence>
<dbReference type="InterPro" id="IPR036196">
    <property type="entry name" value="Ptyr_pPase_sf"/>
</dbReference>
<evidence type="ECO:0000256" key="5">
    <source>
        <dbReference type="PIRSR" id="PIRSR617867-1"/>
    </source>
</evidence>
<evidence type="ECO:0000313" key="8">
    <source>
        <dbReference type="Proteomes" id="UP000636949"/>
    </source>
</evidence>
<accession>A0A8J2Z2A5</accession>
<dbReference type="AlphaFoldDB" id="A0A8J2Z2A5"/>
<evidence type="ECO:0000259" key="6">
    <source>
        <dbReference type="SMART" id="SM00226"/>
    </source>
</evidence>
<comment type="similarity">
    <text evidence="1">Belongs to the low molecular weight phosphotyrosine protein phosphatase family.</text>
</comment>
<name>A0A8J2Z2A5_9GAMM</name>
<protein>
    <recommendedName>
        <fullName evidence="2">protein-tyrosine-phosphatase</fullName>
        <ecNumber evidence="2">3.1.3.48</ecNumber>
    </recommendedName>
</protein>
<dbReference type="GO" id="GO:0004725">
    <property type="term" value="F:protein tyrosine phosphatase activity"/>
    <property type="evidence" value="ECO:0007669"/>
    <property type="project" value="UniProtKB-EC"/>
</dbReference>
<dbReference type="PANTHER" id="PTHR11717:SF7">
    <property type="entry name" value="LOW MOLECULAR WEIGHT PHOSPHOTYROSINE PROTEIN PHOSPHATASE"/>
    <property type="match status" value="1"/>
</dbReference>
<dbReference type="InterPro" id="IPR017867">
    <property type="entry name" value="Tyr_phospatase_low_mol_wt"/>
</dbReference>
<dbReference type="EC" id="3.1.3.48" evidence="2"/>
<dbReference type="CDD" id="cd16343">
    <property type="entry name" value="LMWPTP"/>
    <property type="match status" value="1"/>
</dbReference>
<reference evidence="7" key="1">
    <citation type="journal article" date="2014" name="Int. J. Syst. Evol. Microbiol.">
        <title>Complete genome sequence of Corynebacterium casei LMG S-19264T (=DSM 44701T), isolated from a smear-ripened cheese.</title>
        <authorList>
            <consortium name="US DOE Joint Genome Institute (JGI-PGF)"/>
            <person name="Walter F."/>
            <person name="Albersmeier A."/>
            <person name="Kalinowski J."/>
            <person name="Ruckert C."/>
        </authorList>
    </citation>
    <scope>NUCLEOTIDE SEQUENCE</scope>
    <source>
        <strain evidence="7">CGMCC 1.15758</strain>
    </source>
</reference>